<dbReference type="Gene3D" id="6.10.280.150">
    <property type="match status" value="1"/>
</dbReference>
<evidence type="ECO:0000256" key="14">
    <source>
        <dbReference type="ARBA" id="ARBA00023288"/>
    </source>
</evidence>
<dbReference type="GO" id="GO:0000147">
    <property type="term" value="P:actin cortical patch assembly"/>
    <property type="evidence" value="ECO:0007669"/>
    <property type="project" value="EnsemblFungi"/>
</dbReference>
<evidence type="ECO:0000256" key="5">
    <source>
        <dbReference type="ARBA" id="ARBA00022475"/>
    </source>
</evidence>
<evidence type="ECO:0000259" key="17">
    <source>
        <dbReference type="PROSITE" id="PS50229"/>
    </source>
</evidence>
<dbReference type="PROSITE" id="PS50108">
    <property type="entry name" value="CRIB"/>
    <property type="match status" value="1"/>
</dbReference>
<feature type="domain" description="WH2" evidence="18">
    <location>
        <begin position="464"/>
        <end position="481"/>
    </location>
</feature>
<gene>
    <name evidence="19" type="ORF">CONCODRAFT_80577</name>
</gene>
<evidence type="ECO:0000259" key="16">
    <source>
        <dbReference type="PROSITE" id="PS50108"/>
    </source>
</evidence>
<dbReference type="InterPro" id="IPR000095">
    <property type="entry name" value="CRIB_dom"/>
</dbReference>
<sequence>MPSVTLSNPEHKAIIKQVLPSSINTILTCTVVRLYQAHPDPNSWTYTNMMGALALVQDKTRDNKFYFRLVNLTSSKAVVWEHEIPSKFVYRQDKPFFHTFSTGSHVSGVCFCDENEAAVFYKKVTGREQYAKKKKKKKNDSVKGGFFFGTSSKSKSKAKVKIDKSLIGKPLDFKHLGHIGYDADKGFSANHVDPEWQKLFEQLGYHGISQDALQDKETMKFVMDFVQKNGGIDKVTSQAAAKQQSTQSQRPLNGAQSTPSKIGSKPPPPPPARKTRTPIQSSAPSPPPPPPPVTNAAPPPPPPPVTNHVPAPPVTKPTGPPSLPRSKPPPPPRTNAPPLPTSSRPPPPSRNNVPPPPPVSHPPSAPKSPVPPPPPPSHTSVPPPPPPHVQSSVPAPPPPPPPMPSSSSIPAPPPPPPPMPSSSPMPPPPPPPPAGHSPTAPPPPPPAPSGGIESQIPAEVASGGRNALLESIRAGAKLKKVESTPRVASPPPPAGGGGNLADALADLLVTRFNDVNASDSEDDDEDWDD</sequence>
<dbReference type="PANTHER" id="PTHR13502:SF9">
    <property type="entry name" value="CRIB DOMAIN-CONTAINING PROTEIN"/>
    <property type="match status" value="1"/>
</dbReference>
<evidence type="ECO:0000256" key="2">
    <source>
        <dbReference type="ARBA" id="ARBA00004193"/>
    </source>
</evidence>
<dbReference type="CDD" id="cd00132">
    <property type="entry name" value="CRIB"/>
    <property type="match status" value="1"/>
</dbReference>
<keyword evidence="12" id="KW-0206">Cytoskeleton</keyword>
<dbReference type="Pfam" id="PF02205">
    <property type="entry name" value="WH2"/>
    <property type="match status" value="1"/>
</dbReference>
<dbReference type="GO" id="GO:0043332">
    <property type="term" value="C:mating projection tip"/>
    <property type="evidence" value="ECO:0007669"/>
    <property type="project" value="EnsemblFungi"/>
</dbReference>
<dbReference type="CDD" id="cd01205">
    <property type="entry name" value="EVH1_WASP-like"/>
    <property type="match status" value="1"/>
</dbReference>
<dbReference type="InterPro" id="IPR000697">
    <property type="entry name" value="WH1/EVH1_dom"/>
</dbReference>
<comment type="subcellular location">
    <subcellularLocation>
        <location evidence="2">Cell membrane</location>
        <topology evidence="2">Lipid-anchor</topology>
    </subcellularLocation>
    <subcellularLocation>
        <location evidence="3">Cytoplasm</location>
        <location evidence="3">Cytoskeleton</location>
    </subcellularLocation>
    <subcellularLocation>
        <location evidence="1">Nucleus</location>
    </subcellularLocation>
</comment>
<dbReference type="InterPro" id="IPR039056">
    <property type="entry name" value="SPEC"/>
</dbReference>
<dbReference type="GO" id="GO:0003785">
    <property type="term" value="F:actin monomer binding"/>
    <property type="evidence" value="ECO:0007669"/>
    <property type="project" value="EnsemblFungi"/>
</dbReference>
<feature type="domain" description="CRIB" evidence="16">
    <location>
        <begin position="167"/>
        <end position="180"/>
    </location>
</feature>
<dbReference type="GO" id="GO:0005634">
    <property type="term" value="C:nucleus"/>
    <property type="evidence" value="ECO:0007669"/>
    <property type="project" value="UniProtKB-SubCell"/>
</dbReference>
<dbReference type="GO" id="GO:0030479">
    <property type="term" value="C:actin cortical patch"/>
    <property type="evidence" value="ECO:0007669"/>
    <property type="project" value="EnsemblFungi"/>
</dbReference>
<dbReference type="OrthoDB" id="8963340at2759"/>
<dbReference type="AlphaFoldDB" id="A0A137NTW0"/>
<dbReference type="GO" id="GO:0031097">
    <property type="term" value="C:medial cortex"/>
    <property type="evidence" value="ECO:0007669"/>
    <property type="project" value="EnsemblFungi"/>
</dbReference>
<evidence type="ECO:0000256" key="15">
    <source>
        <dbReference type="SAM" id="MobiDB-lite"/>
    </source>
</evidence>
<dbReference type="GO" id="GO:0071933">
    <property type="term" value="F:Arp2/3 complex binding"/>
    <property type="evidence" value="ECO:0007669"/>
    <property type="project" value="EnsemblFungi"/>
</dbReference>
<evidence type="ECO:0000313" key="20">
    <source>
        <dbReference type="Proteomes" id="UP000070444"/>
    </source>
</evidence>
<dbReference type="CDD" id="cd21762">
    <property type="entry name" value="WH2"/>
    <property type="match status" value="1"/>
</dbReference>
<dbReference type="GO" id="GO:1903475">
    <property type="term" value="P:mitotic actomyosin contractile ring assembly"/>
    <property type="evidence" value="ECO:0007669"/>
    <property type="project" value="EnsemblFungi"/>
</dbReference>
<evidence type="ECO:0000256" key="13">
    <source>
        <dbReference type="ARBA" id="ARBA00023242"/>
    </source>
</evidence>
<dbReference type="GO" id="GO:0034314">
    <property type="term" value="P:Arp2/3 complex-mediated actin nucleation"/>
    <property type="evidence" value="ECO:0007669"/>
    <property type="project" value="EnsemblFungi"/>
</dbReference>
<evidence type="ECO:0000313" key="19">
    <source>
        <dbReference type="EMBL" id="KXN66161.1"/>
    </source>
</evidence>
<evidence type="ECO:0000256" key="8">
    <source>
        <dbReference type="ARBA" id="ARBA00022737"/>
    </source>
</evidence>
<keyword evidence="9" id="KW-0133">Cell shape</keyword>
<evidence type="ECO:0000256" key="3">
    <source>
        <dbReference type="ARBA" id="ARBA00004245"/>
    </source>
</evidence>
<dbReference type="GO" id="GO:0035023">
    <property type="term" value="P:regulation of Rho protein signal transduction"/>
    <property type="evidence" value="ECO:0007669"/>
    <property type="project" value="InterPro"/>
</dbReference>
<dbReference type="GO" id="GO:0005886">
    <property type="term" value="C:plasma membrane"/>
    <property type="evidence" value="ECO:0007669"/>
    <property type="project" value="UniProtKB-SubCell"/>
</dbReference>
<evidence type="ECO:0000256" key="9">
    <source>
        <dbReference type="ARBA" id="ARBA00022960"/>
    </source>
</evidence>
<dbReference type="STRING" id="796925.A0A137NTW0"/>
<dbReference type="SMART" id="SM00285">
    <property type="entry name" value="PBD"/>
    <property type="match status" value="1"/>
</dbReference>
<dbReference type="PRINTS" id="PR01217">
    <property type="entry name" value="PRICHEXTENSN"/>
</dbReference>
<dbReference type="Pfam" id="PF00568">
    <property type="entry name" value="WH1"/>
    <property type="match status" value="1"/>
</dbReference>
<feature type="domain" description="WH1" evidence="17">
    <location>
        <begin position="19"/>
        <end position="131"/>
    </location>
</feature>
<dbReference type="Pfam" id="PF00786">
    <property type="entry name" value="PBD"/>
    <property type="match status" value="1"/>
</dbReference>
<keyword evidence="10" id="KW-0472">Membrane</keyword>
<dbReference type="PANTHER" id="PTHR13502">
    <property type="entry name" value="CDC42 SMALL EFFECTOR PROTEIN HOMOLOG"/>
    <property type="match status" value="1"/>
</dbReference>
<organism evidence="19 20">
    <name type="scientific">Conidiobolus coronatus (strain ATCC 28846 / CBS 209.66 / NRRL 28638)</name>
    <name type="common">Delacroixia coronata</name>
    <dbReference type="NCBI Taxonomy" id="796925"/>
    <lineage>
        <taxon>Eukaryota</taxon>
        <taxon>Fungi</taxon>
        <taxon>Fungi incertae sedis</taxon>
        <taxon>Zoopagomycota</taxon>
        <taxon>Entomophthoromycotina</taxon>
        <taxon>Entomophthoromycetes</taxon>
        <taxon>Entomophthorales</taxon>
        <taxon>Ancylistaceae</taxon>
        <taxon>Conidiobolus</taxon>
    </lineage>
</organism>
<dbReference type="SMART" id="SM00246">
    <property type="entry name" value="WH2"/>
    <property type="match status" value="1"/>
</dbReference>
<evidence type="ECO:0000256" key="1">
    <source>
        <dbReference type="ARBA" id="ARBA00004123"/>
    </source>
</evidence>
<keyword evidence="14" id="KW-0449">Lipoprotein</keyword>
<evidence type="ECO:0000256" key="10">
    <source>
        <dbReference type="ARBA" id="ARBA00023136"/>
    </source>
</evidence>
<dbReference type="GO" id="GO:0008360">
    <property type="term" value="P:regulation of cell shape"/>
    <property type="evidence" value="ECO:0007669"/>
    <property type="project" value="UniProtKB-KW"/>
</dbReference>
<feature type="compositionally biased region" description="Low complexity" evidence="15">
    <location>
        <begin position="236"/>
        <end position="249"/>
    </location>
</feature>
<keyword evidence="13" id="KW-0539">Nucleus</keyword>
<protein>
    <recommendedName>
        <fullName evidence="21">WH1-domain-containing protein</fullName>
    </recommendedName>
</protein>
<dbReference type="PROSITE" id="PS51082">
    <property type="entry name" value="WH2"/>
    <property type="match status" value="1"/>
</dbReference>
<evidence type="ECO:0008006" key="21">
    <source>
        <dbReference type="Google" id="ProtNLM"/>
    </source>
</evidence>
<dbReference type="SMART" id="SM00461">
    <property type="entry name" value="WH1"/>
    <property type="match status" value="1"/>
</dbReference>
<accession>A0A137NTW0</accession>
<comment type="similarity">
    <text evidence="4">Belongs to the CDC42SE/SPEC family.</text>
</comment>
<dbReference type="PROSITE" id="PS50229">
    <property type="entry name" value="WH1"/>
    <property type="match status" value="1"/>
</dbReference>
<evidence type="ECO:0000256" key="7">
    <source>
        <dbReference type="ARBA" id="ARBA00022553"/>
    </source>
</evidence>
<keyword evidence="7" id="KW-0597">Phosphoprotein</keyword>
<dbReference type="InterPro" id="IPR011993">
    <property type="entry name" value="PH-like_dom_sf"/>
</dbReference>
<dbReference type="SUPFAM" id="SSF50729">
    <property type="entry name" value="PH domain-like"/>
    <property type="match status" value="1"/>
</dbReference>
<keyword evidence="11" id="KW-0564">Palmitate</keyword>
<evidence type="ECO:0000256" key="11">
    <source>
        <dbReference type="ARBA" id="ARBA00023139"/>
    </source>
</evidence>
<dbReference type="Proteomes" id="UP000070444">
    <property type="component" value="Unassembled WGS sequence"/>
</dbReference>
<keyword evidence="20" id="KW-1185">Reference proteome</keyword>
<proteinExistence type="inferred from homology"/>
<dbReference type="InterPro" id="IPR003124">
    <property type="entry name" value="WH2_dom"/>
</dbReference>
<dbReference type="GO" id="GO:0006897">
    <property type="term" value="P:endocytosis"/>
    <property type="evidence" value="ECO:0007669"/>
    <property type="project" value="EnsemblFungi"/>
</dbReference>
<feature type="compositionally biased region" description="Pro residues" evidence="15">
    <location>
        <begin position="284"/>
        <end position="448"/>
    </location>
</feature>
<dbReference type="InterPro" id="IPR036936">
    <property type="entry name" value="CRIB_dom_sf"/>
</dbReference>
<dbReference type="GO" id="GO:0090135">
    <property type="term" value="P:actin filament branching"/>
    <property type="evidence" value="ECO:0007669"/>
    <property type="project" value="EnsemblFungi"/>
</dbReference>
<reference evidence="19 20" key="1">
    <citation type="journal article" date="2015" name="Genome Biol. Evol.">
        <title>Phylogenomic analyses indicate that early fungi evolved digesting cell walls of algal ancestors of land plants.</title>
        <authorList>
            <person name="Chang Y."/>
            <person name="Wang S."/>
            <person name="Sekimoto S."/>
            <person name="Aerts A.L."/>
            <person name="Choi C."/>
            <person name="Clum A."/>
            <person name="LaButti K.M."/>
            <person name="Lindquist E.A."/>
            <person name="Yee Ngan C."/>
            <person name="Ohm R.A."/>
            <person name="Salamov A.A."/>
            <person name="Grigoriev I.V."/>
            <person name="Spatafora J.W."/>
            <person name="Berbee M.L."/>
        </authorList>
    </citation>
    <scope>NUCLEOTIDE SEQUENCE [LARGE SCALE GENOMIC DNA]</scope>
    <source>
        <strain evidence="19 20">NRRL 28638</strain>
    </source>
</reference>
<evidence type="ECO:0000256" key="12">
    <source>
        <dbReference type="ARBA" id="ARBA00023212"/>
    </source>
</evidence>
<evidence type="ECO:0000256" key="4">
    <source>
        <dbReference type="ARBA" id="ARBA00005720"/>
    </source>
</evidence>
<keyword evidence="5" id="KW-1003">Cell membrane</keyword>
<dbReference type="Gene3D" id="3.90.810.10">
    <property type="entry name" value="CRIB domain"/>
    <property type="match status" value="1"/>
</dbReference>
<evidence type="ECO:0000259" key="18">
    <source>
        <dbReference type="PROSITE" id="PS51082"/>
    </source>
</evidence>
<dbReference type="OMA" id="EYNQDRK"/>
<name>A0A137NTW0_CONC2</name>
<dbReference type="GO" id="GO:0007163">
    <property type="term" value="P:establishment or maintenance of cell polarity"/>
    <property type="evidence" value="ECO:0007669"/>
    <property type="project" value="EnsemblFungi"/>
</dbReference>
<evidence type="ECO:0000256" key="6">
    <source>
        <dbReference type="ARBA" id="ARBA00022490"/>
    </source>
</evidence>
<keyword evidence="6" id="KW-0963">Cytoplasm</keyword>
<dbReference type="EMBL" id="KQ964759">
    <property type="protein sequence ID" value="KXN66161.1"/>
    <property type="molecule type" value="Genomic_DNA"/>
</dbReference>
<dbReference type="Gene3D" id="2.30.29.30">
    <property type="entry name" value="Pleckstrin-homology domain (PH domain)/Phosphotyrosine-binding domain (PTB)"/>
    <property type="match status" value="1"/>
</dbReference>
<dbReference type="InterPro" id="IPR033927">
    <property type="entry name" value="WASPfam_EVH1"/>
</dbReference>
<feature type="region of interest" description="Disordered" evidence="15">
    <location>
        <begin position="236"/>
        <end position="501"/>
    </location>
</feature>
<keyword evidence="8" id="KW-0677">Repeat</keyword>
<dbReference type="GO" id="GO:0031267">
    <property type="term" value="F:small GTPase binding"/>
    <property type="evidence" value="ECO:0007669"/>
    <property type="project" value="InterPro"/>
</dbReference>